<proteinExistence type="predicted"/>
<dbReference type="WBParaSite" id="nRc.2.0.1.t32625-RA">
    <property type="protein sequence ID" value="nRc.2.0.1.t32625-RA"/>
    <property type="gene ID" value="nRc.2.0.1.g32625"/>
</dbReference>
<dbReference type="AlphaFoldDB" id="A0A915K452"/>
<evidence type="ECO:0000256" key="1">
    <source>
        <dbReference type="SAM" id="MobiDB-lite"/>
    </source>
</evidence>
<reference evidence="3" key="1">
    <citation type="submission" date="2022-11" db="UniProtKB">
        <authorList>
            <consortium name="WormBaseParasite"/>
        </authorList>
    </citation>
    <scope>IDENTIFICATION</scope>
</reference>
<dbReference type="Proteomes" id="UP000887565">
    <property type="component" value="Unplaced"/>
</dbReference>
<organism evidence="2 3">
    <name type="scientific">Romanomermis culicivorax</name>
    <name type="common">Nematode worm</name>
    <dbReference type="NCBI Taxonomy" id="13658"/>
    <lineage>
        <taxon>Eukaryota</taxon>
        <taxon>Metazoa</taxon>
        <taxon>Ecdysozoa</taxon>
        <taxon>Nematoda</taxon>
        <taxon>Enoplea</taxon>
        <taxon>Dorylaimia</taxon>
        <taxon>Mermithida</taxon>
        <taxon>Mermithoidea</taxon>
        <taxon>Mermithidae</taxon>
        <taxon>Romanomermis</taxon>
    </lineage>
</organism>
<feature type="region of interest" description="Disordered" evidence="1">
    <location>
        <begin position="58"/>
        <end position="88"/>
    </location>
</feature>
<evidence type="ECO:0000313" key="2">
    <source>
        <dbReference type="Proteomes" id="UP000887565"/>
    </source>
</evidence>
<name>A0A915K452_ROMCU</name>
<keyword evidence="2" id="KW-1185">Reference proteome</keyword>
<feature type="compositionally biased region" description="Polar residues" evidence="1">
    <location>
        <begin position="77"/>
        <end position="88"/>
    </location>
</feature>
<evidence type="ECO:0000313" key="3">
    <source>
        <dbReference type="WBParaSite" id="nRc.2.0.1.t32625-RA"/>
    </source>
</evidence>
<protein>
    <submittedName>
        <fullName evidence="3">Uncharacterized protein</fullName>
    </submittedName>
</protein>
<accession>A0A915K452</accession>
<sequence>MITSDPIDVGLLQKQDPTLNLIFDQIKAGQQDLNYVVRDSRLYIAKNGLNRLKFHAHNVETSQSDNSMPRIKENKDTNQQSTEATRGSTAKMKMLRYLPYPETIMRQCGSVQRKTQSQHYQKMNRKARFLKCQELERSIKIQL</sequence>